<feature type="transmembrane region" description="Helical" evidence="1">
    <location>
        <begin position="310"/>
        <end position="330"/>
    </location>
</feature>
<name>A0AAD6H6F4_9EURO</name>
<keyword evidence="1" id="KW-0472">Membrane</keyword>
<organism evidence="2 3">
    <name type="scientific">Penicillium hordei</name>
    <dbReference type="NCBI Taxonomy" id="40994"/>
    <lineage>
        <taxon>Eukaryota</taxon>
        <taxon>Fungi</taxon>
        <taxon>Dikarya</taxon>
        <taxon>Ascomycota</taxon>
        <taxon>Pezizomycotina</taxon>
        <taxon>Eurotiomycetes</taxon>
        <taxon>Eurotiomycetidae</taxon>
        <taxon>Eurotiales</taxon>
        <taxon>Aspergillaceae</taxon>
        <taxon>Penicillium</taxon>
    </lineage>
</organism>
<feature type="transmembrane region" description="Helical" evidence="1">
    <location>
        <begin position="284"/>
        <end position="303"/>
    </location>
</feature>
<evidence type="ECO:0000313" key="3">
    <source>
        <dbReference type="Proteomes" id="UP001213799"/>
    </source>
</evidence>
<reference evidence="2" key="1">
    <citation type="journal article" date="2023" name="IMA Fungus">
        <title>Comparative genomic study of the Penicillium genus elucidates a diverse pangenome and 15 lateral gene transfer events.</title>
        <authorList>
            <person name="Petersen C."/>
            <person name="Sorensen T."/>
            <person name="Nielsen M.R."/>
            <person name="Sondergaard T.E."/>
            <person name="Sorensen J.L."/>
            <person name="Fitzpatrick D.A."/>
            <person name="Frisvad J.C."/>
            <person name="Nielsen K.L."/>
        </authorList>
    </citation>
    <scope>NUCLEOTIDE SEQUENCE</scope>
    <source>
        <strain evidence="2">IBT 12815</strain>
    </source>
</reference>
<protein>
    <submittedName>
        <fullName evidence="2">Uncharacterized protein</fullName>
    </submittedName>
</protein>
<keyword evidence="3" id="KW-1185">Reference proteome</keyword>
<accession>A0AAD6H6F4</accession>
<evidence type="ECO:0000256" key="1">
    <source>
        <dbReference type="SAM" id="Phobius"/>
    </source>
</evidence>
<comment type="caution">
    <text evidence="2">The sequence shown here is derived from an EMBL/GenBank/DDBJ whole genome shotgun (WGS) entry which is preliminary data.</text>
</comment>
<feature type="transmembrane region" description="Helical" evidence="1">
    <location>
        <begin position="342"/>
        <end position="362"/>
    </location>
</feature>
<proteinExistence type="predicted"/>
<keyword evidence="1" id="KW-0812">Transmembrane</keyword>
<dbReference type="Proteomes" id="UP001213799">
    <property type="component" value="Unassembled WGS sequence"/>
</dbReference>
<evidence type="ECO:0000313" key="2">
    <source>
        <dbReference type="EMBL" id="KAJ5607978.1"/>
    </source>
</evidence>
<sequence>MDEERNNRISDWWYNRTVLGTSLWAMDLNEFVAELPDGTVLQPLKLTNCDQVFDSLDDVEAAADSIDPKCMNTYLIQALNGNLTSSLAKYHDVLKTDYDEKFGWRTPPITLIAPLSPLHSSDGEPEGKNVSSECPSNALDTGYAVFYWTAKDKEGFLNDIGETIGITPDQLIWEIDRSHCTPNIPPQPVVCSGSRNIGKPVLPDDFTVSNPKNIISGRLPNITTFQGQSDTLASLATSDLYLGDTNDVVDGASMLVLTVSNSITSMKSVEKIGEEYQKEQVEEIILLFVTALLLLILGVGEVADEAGLAAVAITLRAIGAAGDAGFGIYGIVSEKDSGPAEIFLAILGGIGVLDMIRAPALFAKAAKARRAMTPEDIATLGGEVKGGMAQIDKLKQLCR</sequence>
<keyword evidence="1" id="KW-1133">Transmembrane helix</keyword>
<dbReference type="GeneID" id="81585896"/>
<dbReference type="RefSeq" id="XP_056755402.1">
    <property type="nucleotide sequence ID" value="XM_056895654.1"/>
</dbReference>
<reference evidence="2" key="2">
    <citation type="submission" date="2023-01" db="EMBL/GenBank/DDBJ databases">
        <authorList>
            <person name="Petersen C."/>
        </authorList>
    </citation>
    <scope>NUCLEOTIDE SEQUENCE</scope>
    <source>
        <strain evidence="2">IBT 12815</strain>
    </source>
</reference>
<gene>
    <name evidence="2" type="ORF">N7537_004597</name>
</gene>
<dbReference type="AlphaFoldDB" id="A0AAD6H6F4"/>
<dbReference type="EMBL" id="JAQJAE010000002">
    <property type="protein sequence ID" value="KAJ5607978.1"/>
    <property type="molecule type" value="Genomic_DNA"/>
</dbReference>